<dbReference type="PANTHER" id="PTHR24020:SF20">
    <property type="entry name" value="PH DOMAIN-CONTAINING PROTEIN"/>
    <property type="match status" value="1"/>
</dbReference>
<evidence type="ECO:0000256" key="1">
    <source>
        <dbReference type="SAM" id="SignalP"/>
    </source>
</evidence>
<dbReference type="PANTHER" id="PTHR24020">
    <property type="entry name" value="COLLAGEN ALPHA"/>
    <property type="match status" value="1"/>
</dbReference>
<dbReference type="GO" id="GO:0008843">
    <property type="term" value="F:endochitinase activity"/>
    <property type="evidence" value="ECO:0007669"/>
    <property type="project" value="UniProtKB-EC"/>
</dbReference>
<gene>
    <name evidence="3" type="ORF">BpHYR1_033663</name>
</gene>
<keyword evidence="3" id="KW-0378">Hydrolase</keyword>
<dbReference type="InterPro" id="IPR050525">
    <property type="entry name" value="ECM_Assembly_Org"/>
</dbReference>
<dbReference type="InterPro" id="IPR000726">
    <property type="entry name" value="Glyco_hydro_19_cat"/>
</dbReference>
<accession>A0A3M7QQS0</accession>
<reference evidence="3 4" key="1">
    <citation type="journal article" date="2018" name="Sci. Rep.">
        <title>Genomic signatures of local adaptation to the degree of environmental predictability in rotifers.</title>
        <authorList>
            <person name="Franch-Gras L."/>
            <person name="Hahn C."/>
            <person name="Garcia-Roger E.M."/>
            <person name="Carmona M.J."/>
            <person name="Serra M."/>
            <person name="Gomez A."/>
        </authorList>
    </citation>
    <scope>NUCLEOTIDE SEQUENCE [LARGE SCALE GENOMIC DNA]</scope>
    <source>
        <strain evidence="3">HYR1</strain>
    </source>
</reference>
<dbReference type="EMBL" id="REGN01005420">
    <property type="protein sequence ID" value="RNA13431.1"/>
    <property type="molecule type" value="Genomic_DNA"/>
</dbReference>
<dbReference type="CDD" id="cd01450">
    <property type="entry name" value="vWFA_subfamily_ECM"/>
    <property type="match status" value="1"/>
</dbReference>
<dbReference type="Pfam" id="PF00092">
    <property type="entry name" value="VWA"/>
    <property type="match status" value="1"/>
</dbReference>
<dbReference type="InterPro" id="IPR023346">
    <property type="entry name" value="Lysozyme-like_dom_sf"/>
</dbReference>
<dbReference type="SMART" id="SM00327">
    <property type="entry name" value="VWA"/>
    <property type="match status" value="1"/>
</dbReference>
<dbReference type="Proteomes" id="UP000276133">
    <property type="component" value="Unassembled WGS sequence"/>
</dbReference>
<dbReference type="SUPFAM" id="SSF53955">
    <property type="entry name" value="Lysozyme-like"/>
    <property type="match status" value="1"/>
</dbReference>
<dbReference type="GO" id="GO:0016998">
    <property type="term" value="P:cell wall macromolecule catabolic process"/>
    <property type="evidence" value="ECO:0007669"/>
    <property type="project" value="InterPro"/>
</dbReference>
<dbReference type="PRINTS" id="PR00453">
    <property type="entry name" value="VWFADOMAIN"/>
</dbReference>
<protein>
    <submittedName>
        <fullName evidence="3">Chitinase</fullName>
        <ecNumber evidence="3">3.2.1.14</ecNumber>
    </submittedName>
</protein>
<dbReference type="Gene3D" id="1.10.530.10">
    <property type="match status" value="1"/>
</dbReference>
<dbReference type="InterPro" id="IPR002035">
    <property type="entry name" value="VWF_A"/>
</dbReference>
<dbReference type="GO" id="GO:0006032">
    <property type="term" value="P:chitin catabolic process"/>
    <property type="evidence" value="ECO:0007669"/>
    <property type="project" value="InterPro"/>
</dbReference>
<evidence type="ECO:0000259" key="2">
    <source>
        <dbReference type="PROSITE" id="PS50234"/>
    </source>
</evidence>
<dbReference type="STRING" id="10195.A0A3M7QQS0"/>
<feature type="domain" description="VWFA" evidence="2">
    <location>
        <begin position="327"/>
        <end position="464"/>
    </location>
</feature>
<sequence>MLKYIYKLFIFYGLIVSNSLAQSCTSTYEPYFNGTCMAPARCKGALINNKCPDGKLCCIEETDYVEKSFVSSDDLKAIVSRNNSRIDFISKVLTEPTSNPSCSQKAFFISQLAYESEGFMISEEPGDEEFLKKKYEEIISLGNINRNEGAKYRGRGFIFLTGRTNYENAGNDLGIPLLDNPELAAFPSVAAKIAVWYWQKAKDVDLNSFADGTFYGFSLLTEAISGGINGLNDRTKLLESANEQLRCGFLLKGRGEACKINGNDGFCKPICVQGLRDRKFCGCNGDTRNRMCSGPQNIRCCVEECSSNMDLAFLIDSSGSIQSRDFIRALEFVENAVNIETYLNTTHSKDDLIERISMINHMRDVTFTGEALNEAFKIYSSERGMRDSSLGVGKIIIVLTDGQSNGLIKPIPVADALRQTGISIISVGVGPNLNFEELIGISGGSSQLIRVDDYQKAALIFYEINQLSCLQPATIPASTNPIEVGLNTAIYFSYPINNTNETKSLDLTVIPLAGDVQVFSSFTNQNPNDFEVADMNIVKRSADNTYSNVPLENSTYENLYIGVKGLTSFNQFKIEIRELNYVPRIIEPTTNSPLILPIIDNLGGENNPGESYNFDFLRH</sequence>
<feature type="signal peptide" evidence="1">
    <location>
        <begin position="1"/>
        <end position="21"/>
    </location>
</feature>
<dbReference type="EC" id="3.2.1.14" evidence="3"/>
<dbReference type="Gene3D" id="3.40.50.410">
    <property type="entry name" value="von Willebrand factor, type A domain"/>
    <property type="match status" value="2"/>
</dbReference>
<dbReference type="PROSITE" id="PS50234">
    <property type="entry name" value="VWFA"/>
    <property type="match status" value="1"/>
</dbReference>
<dbReference type="OrthoDB" id="6132182at2759"/>
<evidence type="ECO:0000313" key="4">
    <source>
        <dbReference type="Proteomes" id="UP000276133"/>
    </source>
</evidence>
<comment type="caution">
    <text evidence="3">The sequence shown here is derived from an EMBL/GenBank/DDBJ whole genome shotgun (WGS) entry which is preliminary data.</text>
</comment>
<dbReference type="Pfam" id="PF00182">
    <property type="entry name" value="Glyco_hydro_19"/>
    <property type="match status" value="1"/>
</dbReference>
<proteinExistence type="predicted"/>
<dbReference type="SUPFAM" id="SSF53300">
    <property type="entry name" value="vWA-like"/>
    <property type="match status" value="1"/>
</dbReference>
<dbReference type="PROSITE" id="PS51257">
    <property type="entry name" value="PROKAR_LIPOPROTEIN"/>
    <property type="match status" value="1"/>
</dbReference>
<keyword evidence="4" id="KW-1185">Reference proteome</keyword>
<organism evidence="3 4">
    <name type="scientific">Brachionus plicatilis</name>
    <name type="common">Marine rotifer</name>
    <name type="synonym">Brachionus muelleri</name>
    <dbReference type="NCBI Taxonomy" id="10195"/>
    <lineage>
        <taxon>Eukaryota</taxon>
        <taxon>Metazoa</taxon>
        <taxon>Spiralia</taxon>
        <taxon>Gnathifera</taxon>
        <taxon>Rotifera</taxon>
        <taxon>Eurotatoria</taxon>
        <taxon>Monogononta</taxon>
        <taxon>Pseudotrocha</taxon>
        <taxon>Ploima</taxon>
        <taxon>Brachionidae</taxon>
        <taxon>Brachionus</taxon>
    </lineage>
</organism>
<keyword evidence="3" id="KW-0326">Glycosidase</keyword>
<dbReference type="AlphaFoldDB" id="A0A3M7QQS0"/>
<dbReference type="InterPro" id="IPR036465">
    <property type="entry name" value="vWFA_dom_sf"/>
</dbReference>
<evidence type="ECO:0000313" key="3">
    <source>
        <dbReference type="EMBL" id="RNA13431.1"/>
    </source>
</evidence>
<keyword evidence="1" id="KW-0732">Signal</keyword>
<feature type="chain" id="PRO_5018150993" evidence="1">
    <location>
        <begin position="22"/>
        <end position="619"/>
    </location>
</feature>
<name>A0A3M7QQS0_BRAPC</name>